<dbReference type="InterPro" id="IPR013783">
    <property type="entry name" value="Ig-like_fold"/>
</dbReference>
<dbReference type="Pfam" id="PF13448">
    <property type="entry name" value="DUF4114"/>
    <property type="match status" value="1"/>
</dbReference>
<keyword evidence="3" id="KW-1185">Reference proteome</keyword>
<gene>
    <name evidence="2" type="ORF">H6H03_08885</name>
</gene>
<organism evidence="2 3">
    <name type="scientific">Nostoc paludosum FACHB-159</name>
    <dbReference type="NCBI Taxonomy" id="2692908"/>
    <lineage>
        <taxon>Bacteria</taxon>
        <taxon>Bacillati</taxon>
        <taxon>Cyanobacteriota</taxon>
        <taxon>Cyanophyceae</taxon>
        <taxon>Nostocales</taxon>
        <taxon>Nostocaceae</taxon>
        <taxon>Nostoc</taxon>
    </lineage>
</organism>
<dbReference type="InterPro" id="IPR025193">
    <property type="entry name" value="DUF4114"/>
</dbReference>
<dbReference type="NCBIfam" id="TIGR02608">
    <property type="entry name" value="delta_60_rpt"/>
    <property type="match status" value="7"/>
</dbReference>
<dbReference type="PANTHER" id="PTHR42754:SF1">
    <property type="entry name" value="LIPOPROTEIN"/>
    <property type="match status" value="1"/>
</dbReference>
<dbReference type="RefSeq" id="WP_190954747.1">
    <property type="nucleotide sequence ID" value="NZ_JACJTU010000006.1"/>
</dbReference>
<evidence type="ECO:0000259" key="1">
    <source>
        <dbReference type="SMART" id="SM00736"/>
    </source>
</evidence>
<dbReference type="Pfam" id="PF17164">
    <property type="entry name" value="DUF5122"/>
    <property type="match status" value="7"/>
</dbReference>
<dbReference type="Gene3D" id="2.60.40.10">
    <property type="entry name" value="Immunoglobulins"/>
    <property type="match status" value="1"/>
</dbReference>
<dbReference type="SMART" id="SM00736">
    <property type="entry name" value="CADG"/>
    <property type="match status" value="1"/>
</dbReference>
<dbReference type="InterPro" id="IPR015919">
    <property type="entry name" value="Cadherin-like_sf"/>
</dbReference>
<reference evidence="2 3" key="1">
    <citation type="journal article" date="2020" name="ISME J.">
        <title>Comparative genomics reveals insights into cyanobacterial evolution and habitat adaptation.</title>
        <authorList>
            <person name="Chen M.Y."/>
            <person name="Teng W.K."/>
            <person name="Zhao L."/>
            <person name="Hu C.X."/>
            <person name="Zhou Y.K."/>
            <person name="Han B.P."/>
            <person name="Song L.R."/>
            <person name="Shu W.S."/>
        </authorList>
    </citation>
    <scope>NUCLEOTIDE SEQUENCE [LARGE SCALE GENOMIC DNA]</scope>
    <source>
        <strain evidence="2 3">FACHB-159</strain>
    </source>
</reference>
<dbReference type="SUPFAM" id="SSF49313">
    <property type="entry name" value="Cadherin-like"/>
    <property type="match status" value="1"/>
</dbReference>
<name>A0ABR8K506_9NOSO</name>
<dbReference type="Pfam" id="PF05345">
    <property type="entry name" value="He_PIG"/>
    <property type="match status" value="1"/>
</dbReference>
<evidence type="ECO:0000313" key="2">
    <source>
        <dbReference type="EMBL" id="MBD2734028.1"/>
    </source>
</evidence>
<comment type="caution">
    <text evidence="2">The sequence shown here is derived from an EMBL/GenBank/DDBJ whole genome shotgun (WGS) entry which is preliminary data.</text>
</comment>
<proteinExistence type="predicted"/>
<feature type="domain" description="Dystroglycan-type cadherin-like" evidence="1">
    <location>
        <begin position="407"/>
        <end position="507"/>
    </location>
</feature>
<dbReference type="Proteomes" id="UP000637383">
    <property type="component" value="Unassembled WGS sequence"/>
</dbReference>
<dbReference type="EMBL" id="JACJTU010000006">
    <property type="protein sequence ID" value="MBD2734028.1"/>
    <property type="molecule type" value="Genomic_DNA"/>
</dbReference>
<dbReference type="Gene3D" id="2.80.10.50">
    <property type="match status" value="3"/>
</dbReference>
<accession>A0ABR8K506</accession>
<dbReference type="PANTHER" id="PTHR42754">
    <property type="entry name" value="ENDOGLUCANASE"/>
    <property type="match status" value="1"/>
</dbReference>
<protein>
    <submittedName>
        <fullName evidence="2">DUF4114 domain-containing protein</fullName>
    </submittedName>
</protein>
<dbReference type="InterPro" id="IPR006644">
    <property type="entry name" value="Cadg"/>
</dbReference>
<evidence type="ECO:0000313" key="3">
    <source>
        <dbReference type="Proteomes" id="UP000637383"/>
    </source>
</evidence>
<sequence length="849" mass="89958">MTGKVVLDTTFNTTGKVTTDFNASNDGSYSVAVQDDGKILVAGYSNNGTDDDFAITRYNSNGTLDTSFNTTGKVTTDFNGNDEGGYSITIQSDGKILVAGYSNNGTNKDFAIARYNSDGTLDTTFNTTGKVTTDFNGNDEGGNSIAVQSDGKILVAGYSNNGTDDDFAIARYNSDGTLDTAFNVTGIVTTDFNSKNEAGNSIAIQSDGKILVAGYSNNGTNDDFAIARYNSDGTLDTTFNTTGKVTTDFNASNEGGYSIAVQDDGKILVVGASNNGTNDDFAIARYNSNGTLDTTFNTTGKVTTDFNASNEAGNSVAVQDDGKVLVAGYSNNGTNDDFAIARYNSDGTLDTTFNTTGKFTSDFNGNDEGGNSIIVQDDDKILVAGVSNNGTDYDFAIARYLVNQSPEVANEIQDREATEDSVFNFTIPEDTFSDADAEDILTYTATLENDELLPTWLNFNPDTLTFTGTPTNKDVGSLNIKVTATDIAGDEASDVFKLAVEQKADLTILPVSLLTIIKGDVFSVKTKLNIKGDKAKLSIKIKTKSSKQVEELCVFNVDDDEGKIDGIAPGAEGYAKAALLRSKVIFCSLGNLPNGFSTADLTSILQFDSDTKLRFYMVSNSTTQDVLSGKASLSSVIFSSSTSSNSESSENGGFSLNFQSLVVTVEATNQQVTLGTGLQGKKEGELIDLRDVKQSVKADFKVHREAALNNCVGFYQVADESGGIDTNNDGVADLLVGQAGYAEAAVRARITGIDLTVINQGKASHNGTFAASSLFAPFIIVNGKPDAFVDKNSNNNPTVYFAFLGANADKTDHIRLLGNNTFGFEDLANGGDKDYNDIIVQINLTANAV</sequence>
<dbReference type="InterPro" id="IPR013431">
    <property type="entry name" value="Delta_60_rpt"/>
</dbReference>
<dbReference type="SUPFAM" id="SSF63829">
    <property type="entry name" value="Calcium-dependent phosphotriesterase"/>
    <property type="match status" value="1"/>
</dbReference>